<dbReference type="EMBL" id="WTVP01000005">
    <property type="protein sequence ID" value="NMG14515.1"/>
    <property type="molecule type" value="Genomic_DNA"/>
</dbReference>
<evidence type="ECO:0000256" key="3">
    <source>
        <dbReference type="ARBA" id="ARBA00022670"/>
    </source>
</evidence>
<keyword evidence="4 8" id="KW-0812">Transmembrane</keyword>
<evidence type="ECO:0000256" key="4">
    <source>
        <dbReference type="ARBA" id="ARBA00022692"/>
    </source>
</evidence>
<dbReference type="GO" id="GO:0016787">
    <property type="term" value="F:hydrolase activity"/>
    <property type="evidence" value="ECO:0007669"/>
    <property type="project" value="UniProtKB-KW"/>
</dbReference>
<evidence type="ECO:0000256" key="2">
    <source>
        <dbReference type="ARBA" id="ARBA00022475"/>
    </source>
</evidence>
<dbReference type="Proteomes" id="UP000633943">
    <property type="component" value="Unassembled WGS sequence"/>
</dbReference>
<dbReference type="NCBIfam" id="TIGR04178">
    <property type="entry name" value="exo_archaeo"/>
    <property type="match status" value="1"/>
</dbReference>
<dbReference type="EC" id="3.4.22.-" evidence="10"/>
<comment type="caution">
    <text evidence="10">The sequence shown here is derived from an EMBL/GenBank/DDBJ whole genome shotgun (WGS) entry which is preliminary data.</text>
</comment>
<feature type="transmembrane region" description="Helical" evidence="8">
    <location>
        <begin position="62"/>
        <end position="78"/>
    </location>
</feature>
<feature type="transmembrane region" description="Helical" evidence="8">
    <location>
        <begin position="205"/>
        <end position="223"/>
    </location>
</feature>
<evidence type="ECO:0000256" key="6">
    <source>
        <dbReference type="ARBA" id="ARBA00022989"/>
    </source>
</evidence>
<keyword evidence="6 8" id="KW-1133">Transmembrane helix</keyword>
<name>A0ABX1NR81_9RHOO</name>
<evidence type="ECO:0000259" key="9">
    <source>
        <dbReference type="Pfam" id="PF11984"/>
    </source>
</evidence>
<dbReference type="Pfam" id="PF11984">
    <property type="entry name" value="DUF3485"/>
    <property type="match status" value="1"/>
</dbReference>
<evidence type="ECO:0000256" key="1">
    <source>
        <dbReference type="ARBA" id="ARBA00004651"/>
    </source>
</evidence>
<evidence type="ECO:0000256" key="5">
    <source>
        <dbReference type="ARBA" id="ARBA00022801"/>
    </source>
</evidence>
<dbReference type="InterPro" id="IPR019127">
    <property type="entry name" value="Exosortase"/>
</dbReference>
<keyword evidence="2" id="KW-1003">Cell membrane</keyword>
<sequence>MSAPEHKIALSHDSAALAGEGDRSVPDRSLHLAVLVAALALLLFWYRDTVGSLLAIWSRSDTYAHGFIVAPISCWLIWRNRARLRGLPLAPSLAGALAGAAAGFAWLLGELASVTSVSQFALVGMVIALVWAIAGTAIVRALAFPLGFLFFSVPFGEFLFPWMMDRTADFVVWGLRLSGVPVYAEGRSLVIPSGNWAIVEGCSGVRYLIASVVVGSLYAYLTYRSLRRRLIFAGLSVLLPILANWLRAYGIVMLAHFSDNRIAAGVDHLIYGWVFFGVVMLVLFWVGGRWREDDAPLAPPATRASPGEMRPTVASRSVAGFLVVALAAVLAWKPALGMLNEQGQHGPVRLSALQPQGEWQPVEAERLPAWSPRYSGMRSELRAAWDAGGQPVGLYIAYYRDQRPGEELVNSENRVLQSKDPVWTMRAYGERETQVGARDVKVGSIEMASASGRLLVWHGYWIGGRWTTNDYVAKLYLVASMLGGSGDDSAAVMVYAPFAVEDRGRAEAALGSFMRQMGPAVGDMLAAAMEH</sequence>
<gene>
    <name evidence="10" type="primary">xrtA</name>
    <name evidence="10" type="ORF">GPA24_02980</name>
</gene>
<reference evidence="10 11" key="1">
    <citation type="submission" date="2019-12" db="EMBL/GenBank/DDBJ databases">
        <title>Comparative genomics gives insights into the taxonomy of the Azoarcus-Aromatoleum group and reveals separate origins of nif in the plant-associated Azoarcus and non-plant-associated Aromatoleum sub-groups.</title>
        <authorList>
            <person name="Lafos M."/>
            <person name="Maluk M."/>
            <person name="Batista M."/>
            <person name="Junghare M."/>
            <person name="Carmona M."/>
            <person name="Faoro H."/>
            <person name="Cruz L.M."/>
            <person name="Battistoni F."/>
            <person name="De Souza E."/>
            <person name="Pedrosa F."/>
            <person name="Chen W.-M."/>
            <person name="Poole P.S."/>
            <person name="Dixon R.A."/>
            <person name="James E.K."/>
        </authorList>
    </citation>
    <scope>NUCLEOTIDE SEQUENCE [LARGE SCALE GENOMIC DNA]</scope>
    <source>
        <strain evidence="10 11">PbN1</strain>
    </source>
</reference>
<feature type="transmembrane region" description="Helical" evidence="8">
    <location>
        <begin position="146"/>
        <end position="164"/>
    </location>
</feature>
<proteinExistence type="predicted"/>
<organism evidence="10 11">
    <name type="scientific">Aromatoleum bremense</name>
    <dbReference type="NCBI Taxonomy" id="76115"/>
    <lineage>
        <taxon>Bacteria</taxon>
        <taxon>Pseudomonadati</taxon>
        <taxon>Pseudomonadota</taxon>
        <taxon>Betaproteobacteria</taxon>
        <taxon>Rhodocyclales</taxon>
        <taxon>Rhodocyclaceae</taxon>
        <taxon>Aromatoleum</taxon>
    </lineage>
</organism>
<dbReference type="NCBIfam" id="TIGR02914">
    <property type="entry name" value="EpsI_fam"/>
    <property type="match status" value="1"/>
</dbReference>
<keyword evidence="5 10" id="KW-0378">Hydrolase</keyword>
<dbReference type="NCBIfam" id="TIGR03109">
    <property type="entry name" value="exosort_XrtA"/>
    <property type="match status" value="1"/>
</dbReference>
<keyword evidence="3" id="KW-0645">Protease</keyword>
<dbReference type="InterPro" id="IPR026392">
    <property type="entry name" value="Exo/Archaeosortase_dom"/>
</dbReference>
<feature type="transmembrane region" description="Helical" evidence="8">
    <location>
        <begin position="313"/>
        <end position="332"/>
    </location>
</feature>
<comment type="subcellular location">
    <subcellularLocation>
        <location evidence="1">Cell membrane</location>
        <topology evidence="1">Multi-pass membrane protein</topology>
    </subcellularLocation>
</comment>
<dbReference type="NCBIfam" id="TIGR02602">
    <property type="entry name" value="8TM_EpsH"/>
    <property type="match status" value="1"/>
</dbReference>
<dbReference type="InterPro" id="IPR013426">
    <property type="entry name" value="EpsH-like"/>
</dbReference>
<dbReference type="RefSeq" id="WP_169201299.1">
    <property type="nucleotide sequence ID" value="NZ_CP059467.1"/>
</dbReference>
<evidence type="ECO:0000256" key="8">
    <source>
        <dbReference type="SAM" id="Phobius"/>
    </source>
</evidence>
<evidence type="ECO:0000313" key="10">
    <source>
        <dbReference type="EMBL" id="NMG14515.1"/>
    </source>
</evidence>
<evidence type="ECO:0000313" key="11">
    <source>
        <dbReference type="Proteomes" id="UP000633943"/>
    </source>
</evidence>
<dbReference type="InterPro" id="IPR014263">
    <property type="entry name" value="Methanolan_biosynth_EpsI"/>
</dbReference>
<dbReference type="InterPro" id="IPR017540">
    <property type="entry name" value="Exosortase-1"/>
</dbReference>
<evidence type="ECO:0000256" key="7">
    <source>
        <dbReference type="ARBA" id="ARBA00023136"/>
    </source>
</evidence>
<keyword evidence="11" id="KW-1185">Reference proteome</keyword>
<feature type="transmembrane region" description="Helical" evidence="8">
    <location>
        <begin position="230"/>
        <end position="257"/>
    </location>
</feature>
<feature type="transmembrane region" description="Helical" evidence="8">
    <location>
        <begin position="269"/>
        <end position="287"/>
    </location>
</feature>
<feature type="domain" description="Methanolan biosynthesis EpsI" evidence="9">
    <location>
        <begin position="325"/>
        <end position="521"/>
    </location>
</feature>
<feature type="transmembrane region" description="Helical" evidence="8">
    <location>
        <begin position="30"/>
        <end position="47"/>
    </location>
</feature>
<feature type="transmembrane region" description="Helical" evidence="8">
    <location>
        <begin position="120"/>
        <end position="139"/>
    </location>
</feature>
<feature type="transmembrane region" description="Helical" evidence="8">
    <location>
        <begin position="90"/>
        <end position="108"/>
    </location>
</feature>
<accession>A0ABX1NR81</accession>
<dbReference type="Pfam" id="PF09721">
    <property type="entry name" value="Exosortase_EpsH"/>
    <property type="match status" value="1"/>
</dbReference>
<keyword evidence="7 8" id="KW-0472">Membrane</keyword>
<protein>
    <submittedName>
        <fullName evidence="10">Exosortase A</fullName>
        <ecNumber evidence="10">3.4.22.-</ecNumber>
    </submittedName>
</protein>